<reference evidence="3" key="1">
    <citation type="journal article" date="2022" name="Microb. Genom.">
        <title>A global pangenome for the wheat fungal pathogen Pyrenophora tritici-repentis and prediction of effector protein structural homology.</title>
        <authorList>
            <person name="Moolhuijzen P.M."/>
            <person name="See P.T."/>
            <person name="Shi G."/>
            <person name="Powell H.R."/>
            <person name="Cockram J."/>
            <person name="Jorgensen L.N."/>
            <person name="Benslimane H."/>
            <person name="Strelkov S.E."/>
            <person name="Turner J."/>
            <person name="Liu Z."/>
            <person name="Moffat C.S."/>
        </authorList>
    </citation>
    <scope>NUCLEOTIDE SEQUENCE [LARGE SCALE GENOMIC DNA]</scope>
</reference>
<protein>
    <recommendedName>
        <fullName evidence="4">Myb-like domain-containing protein</fullName>
    </recommendedName>
</protein>
<accession>A0A922STD2</accession>
<evidence type="ECO:0000313" key="3">
    <source>
        <dbReference type="Proteomes" id="UP000249757"/>
    </source>
</evidence>
<name>A0A922STD2_9PLEO</name>
<evidence type="ECO:0000256" key="1">
    <source>
        <dbReference type="SAM" id="MobiDB-lite"/>
    </source>
</evidence>
<dbReference type="AlphaFoldDB" id="A0A922STD2"/>
<organism evidence="2 3">
    <name type="scientific">Pyrenophora tritici-repentis</name>
    <dbReference type="NCBI Taxonomy" id="45151"/>
    <lineage>
        <taxon>Eukaryota</taxon>
        <taxon>Fungi</taxon>
        <taxon>Dikarya</taxon>
        <taxon>Ascomycota</taxon>
        <taxon>Pezizomycotina</taxon>
        <taxon>Dothideomycetes</taxon>
        <taxon>Pleosporomycetidae</taxon>
        <taxon>Pleosporales</taxon>
        <taxon>Pleosporineae</taxon>
        <taxon>Pleosporaceae</taxon>
        <taxon>Pyrenophora</taxon>
    </lineage>
</organism>
<comment type="caution">
    <text evidence="2">The sequence shown here is derived from an EMBL/GenBank/DDBJ whole genome shotgun (WGS) entry which is preliminary data.</text>
</comment>
<feature type="compositionally biased region" description="Low complexity" evidence="1">
    <location>
        <begin position="292"/>
        <end position="305"/>
    </location>
</feature>
<dbReference type="Proteomes" id="UP000249757">
    <property type="component" value="Unassembled WGS sequence"/>
</dbReference>
<dbReference type="EMBL" id="NRDI02000014">
    <property type="protein sequence ID" value="KAI1511214.1"/>
    <property type="molecule type" value="Genomic_DNA"/>
</dbReference>
<gene>
    <name evidence="2" type="ORF">Ptr86124_009618</name>
</gene>
<proteinExistence type="predicted"/>
<evidence type="ECO:0008006" key="4">
    <source>
        <dbReference type="Google" id="ProtNLM"/>
    </source>
</evidence>
<evidence type="ECO:0000313" key="2">
    <source>
        <dbReference type="EMBL" id="KAI1511214.1"/>
    </source>
</evidence>
<feature type="region of interest" description="Disordered" evidence="1">
    <location>
        <begin position="289"/>
        <end position="314"/>
    </location>
</feature>
<sequence>MTQAQFLQHHCSLDQKYSNRQFIQQQSCTSSGFSMPSASLQQTDDRHYSAAMALSMLKQDQYGPPVQAWNSQQAQLEGNRPQSITSNNIRSRALPYPCVQSWNNFDFGSSHMWDRDQDGLSRSPYILSDPESASQFHQNQELMYDNMATQNVAVKDFSSWVPKTPNGLLSGVNINAVTSVSPTSHLSDDFENTYSPGSLLEQTSPVTNWQGYSQSVQTELYDALETENPANEEFNGHAIPMAHAPTQYQHGPQSSSAYSFTQDGTSGCAPWYQPNHPYALPMPSFGARNADSYNTHSTSNTSSPSAKDNQSIQSHQATSYMTLPTENQSRVYSQVPFSEAGVQSSSYMTLPGQDMPQVQSKVPFSAAGAQRTSHATLPMLFDSHVSTNAASSQMQNRVHNDKLLLEGKKNGLTYNQISRQWLGPPPEMSTLRGRYRALIKPKNQRVRKPNWTQNDCDLLNMIVQQEFDRIDDQTSYSFDVLQKLTKVAWKKVADYIRTHGGSYLFGNSTCKKKWEDLHGIKRKERAKKTRKMASN</sequence>
<keyword evidence="3" id="KW-1185">Reference proteome</keyword>